<evidence type="ECO:0000313" key="1">
    <source>
        <dbReference type="EMBL" id="RGB85651.1"/>
    </source>
</evidence>
<protein>
    <recommendedName>
        <fullName evidence="5">Mu-like prophage protein Com</fullName>
    </recommendedName>
</protein>
<evidence type="ECO:0008006" key="5">
    <source>
        <dbReference type="Google" id="ProtNLM"/>
    </source>
</evidence>
<accession>A0A3E2TX24</accession>
<dbReference type="EMBL" id="QVER01000027">
    <property type="protein sequence ID" value="RGB85651.1"/>
    <property type="molecule type" value="Genomic_DNA"/>
</dbReference>
<proteinExistence type="predicted"/>
<evidence type="ECO:0000313" key="4">
    <source>
        <dbReference type="Proteomes" id="UP000406184"/>
    </source>
</evidence>
<reference evidence="2 4" key="2">
    <citation type="submission" date="2019-07" db="EMBL/GenBank/DDBJ databases">
        <authorList>
            <person name="Hibberd C M."/>
            <person name="Gehrig L. J."/>
            <person name="Chang H.-W."/>
            <person name="Venkatesh S."/>
        </authorList>
    </citation>
    <scope>NUCLEOTIDE SEQUENCE [LARGE SCALE GENOMIC DNA]</scope>
    <source>
        <strain evidence="2">Faecalibacterium_prausnitzii_JG_BgPS064</strain>
    </source>
</reference>
<name>A0A3E2TX24_9FIRM</name>
<evidence type="ECO:0000313" key="2">
    <source>
        <dbReference type="EMBL" id="VUX22007.1"/>
    </source>
</evidence>
<organism evidence="1 3">
    <name type="scientific">Faecalibacterium prausnitzii</name>
    <dbReference type="NCBI Taxonomy" id="853"/>
    <lineage>
        <taxon>Bacteria</taxon>
        <taxon>Bacillati</taxon>
        <taxon>Bacillota</taxon>
        <taxon>Clostridia</taxon>
        <taxon>Eubacteriales</taxon>
        <taxon>Oscillospiraceae</taxon>
        <taxon>Faecalibacterium</taxon>
    </lineage>
</organism>
<dbReference type="RefSeq" id="WP_156071289.1">
    <property type="nucleotide sequence ID" value="NZ_CABHMY010000177.1"/>
</dbReference>
<evidence type="ECO:0000313" key="3">
    <source>
        <dbReference type="Proteomes" id="UP000260991"/>
    </source>
</evidence>
<reference evidence="1 3" key="1">
    <citation type="submission" date="2018-08" db="EMBL/GenBank/DDBJ databases">
        <title>A genome reference for cultivated species of the human gut microbiota.</title>
        <authorList>
            <person name="Zou Y."/>
            <person name="Xue W."/>
            <person name="Luo G."/>
        </authorList>
    </citation>
    <scope>NUCLEOTIDE SEQUENCE [LARGE SCALE GENOMIC DNA]</scope>
    <source>
        <strain evidence="1 3">AF32-8AC</strain>
    </source>
</reference>
<keyword evidence="4" id="KW-1185">Reference proteome</keyword>
<dbReference type="Proteomes" id="UP000260991">
    <property type="component" value="Unassembled WGS sequence"/>
</dbReference>
<dbReference type="AlphaFoldDB" id="A0A3E2TX24"/>
<dbReference type="Proteomes" id="UP000406184">
    <property type="component" value="Unassembled WGS sequence"/>
</dbReference>
<sequence length="63" mass="7365">MQNDFRSELYISTCPRCGTRLMCGKIIVTGLQKCSKCNRHWVIQMEKNKISVTRASLYFEEFA</sequence>
<gene>
    <name evidence="1" type="ORF">DWZ46_13890</name>
    <name evidence="2" type="ORF">FPPS064S07_01782</name>
</gene>
<dbReference type="EMBL" id="CABHMY010000177">
    <property type="protein sequence ID" value="VUX22007.1"/>
    <property type="molecule type" value="Genomic_DNA"/>
</dbReference>